<dbReference type="InterPro" id="IPR052358">
    <property type="entry name" value="Aro_Compnd_Degr_Hydrolases"/>
</dbReference>
<reference evidence="3 4" key="1">
    <citation type="journal article" date="2019" name="Microb. Pathog.">
        <title>Comparison of VITEK 2, MALDI-TOF MS, 16S rRNA gene sequencing, and whole-genome sequencing for identification of Roseomonas mucosa.</title>
        <authorList>
            <person name="Rudolph W.W."/>
            <person name="Gunzer F."/>
            <person name="Trauth M."/>
            <person name="Bunk B."/>
            <person name="Bigge R."/>
            <person name="Schrottner P."/>
        </authorList>
    </citation>
    <scope>NUCLEOTIDE SEQUENCE [LARGE SCALE GENOMIC DNA]</scope>
    <source>
        <strain evidence="3 4">DSM 103800</strain>
    </source>
</reference>
<dbReference type="SUPFAM" id="SSF51556">
    <property type="entry name" value="Metallo-dependent hydrolases"/>
    <property type="match status" value="1"/>
</dbReference>
<protein>
    <submittedName>
        <fullName evidence="3">Amidohydrolase family protein</fullName>
    </submittedName>
</protein>
<dbReference type="InterPro" id="IPR032466">
    <property type="entry name" value="Metal_Hydrolase"/>
</dbReference>
<evidence type="ECO:0000313" key="3">
    <source>
        <dbReference type="EMBL" id="MDT8333050.1"/>
    </source>
</evidence>
<proteinExistence type="predicted"/>
<sequence length="301" mass="33188">MTKTPPPRDIPTCKGPDPDTRTPRYRAPPGACDAHCHIFGPDAVFPYAPDRAYTPPDAPFEGLRRLHGILGIERAVIVHASCHGSDMRVTLDGIARSGGAYRGVAVVDPGVSDGELARLHEGGIRGVRFNFVRHLGGMPDMAFFERVLEQIEPLGWHVVLHLDAQDVTELAPRIARIRVPFVIDHMGRVKARGGLEQPAFRSLLELMRNDRAWVKICGAERVSSEGAPFHDALPFARALVSVAPDRVLWGTDWPHPNIAGDMPNDGDLLDLLAEAVTHEPTRRKILVDNPARLYWSEEQTA</sequence>
<dbReference type="PANTHER" id="PTHR35563">
    <property type="entry name" value="BARREL METAL-DEPENDENT HYDROLASE, PUTATIVE (AFU_ORTHOLOGUE AFUA_1G16240)-RELATED"/>
    <property type="match status" value="1"/>
</dbReference>
<dbReference type="Proteomes" id="UP001258945">
    <property type="component" value="Unassembled WGS sequence"/>
</dbReference>
<dbReference type="Gene3D" id="3.20.20.140">
    <property type="entry name" value="Metal-dependent hydrolases"/>
    <property type="match status" value="1"/>
</dbReference>
<comment type="caution">
    <text evidence="3">The sequence shown here is derived from an EMBL/GenBank/DDBJ whole genome shotgun (WGS) entry which is preliminary data.</text>
</comment>
<keyword evidence="4" id="KW-1185">Reference proteome</keyword>
<gene>
    <name evidence="3" type="ORF">RQ831_18510</name>
</gene>
<dbReference type="EMBL" id="JAVVDO010000042">
    <property type="protein sequence ID" value="MDT8333050.1"/>
    <property type="molecule type" value="Genomic_DNA"/>
</dbReference>
<evidence type="ECO:0000259" key="2">
    <source>
        <dbReference type="Pfam" id="PF04909"/>
    </source>
</evidence>
<dbReference type="PANTHER" id="PTHR35563:SF2">
    <property type="entry name" value="BARREL METAL-DEPENDENT HYDROLASE, PUTATIVE (AFU_ORTHOLOGUE AFUA_1G16240)-RELATED"/>
    <property type="match status" value="1"/>
</dbReference>
<organism evidence="3 4">
    <name type="scientific">Roseomonas gilardii</name>
    <dbReference type="NCBI Taxonomy" id="257708"/>
    <lineage>
        <taxon>Bacteria</taxon>
        <taxon>Pseudomonadati</taxon>
        <taxon>Pseudomonadota</taxon>
        <taxon>Alphaproteobacteria</taxon>
        <taxon>Acetobacterales</taxon>
        <taxon>Roseomonadaceae</taxon>
        <taxon>Roseomonas</taxon>
    </lineage>
</organism>
<dbReference type="Pfam" id="PF04909">
    <property type="entry name" value="Amidohydro_2"/>
    <property type="match status" value="1"/>
</dbReference>
<evidence type="ECO:0000256" key="1">
    <source>
        <dbReference type="SAM" id="MobiDB-lite"/>
    </source>
</evidence>
<feature type="domain" description="Amidohydrolase-related" evidence="2">
    <location>
        <begin position="32"/>
        <end position="294"/>
    </location>
</feature>
<evidence type="ECO:0000313" key="4">
    <source>
        <dbReference type="Proteomes" id="UP001258945"/>
    </source>
</evidence>
<name>A0ABU3MK52_9PROT</name>
<feature type="region of interest" description="Disordered" evidence="1">
    <location>
        <begin position="1"/>
        <end position="25"/>
    </location>
</feature>
<dbReference type="InterPro" id="IPR006680">
    <property type="entry name" value="Amidohydro-rel"/>
</dbReference>
<accession>A0ABU3MK52</accession>
<dbReference type="RefSeq" id="WP_314284124.1">
    <property type="nucleotide sequence ID" value="NZ_JAVVDO010000042.1"/>
</dbReference>